<evidence type="ECO:0000259" key="7">
    <source>
        <dbReference type="Pfam" id="PF01137"/>
    </source>
</evidence>
<dbReference type="EMBL" id="CP014205">
    <property type="protein sequence ID" value="AMQ82243.1"/>
    <property type="molecule type" value="Genomic_DNA"/>
</dbReference>
<keyword evidence="3 5" id="KW-0547">Nucleotide-binding</keyword>
<keyword evidence="10" id="KW-1185">Reference proteome</keyword>
<feature type="binding site" evidence="5">
    <location>
        <position position="102"/>
    </location>
    <ligand>
        <name>ATP</name>
        <dbReference type="ChEBI" id="CHEBI:30616"/>
    </ligand>
</feature>
<keyword evidence="2 5" id="KW-0436">Ligase</keyword>
<dbReference type="InterPro" id="IPR000228">
    <property type="entry name" value="RNA3'_term_phos_cyc"/>
</dbReference>
<dbReference type="InterPro" id="IPR013792">
    <property type="entry name" value="RNA3'P_cycl/enolpyr_Trfase_a/b"/>
</dbReference>
<evidence type="ECO:0000313" key="10">
    <source>
        <dbReference type="Proteomes" id="UP000075187"/>
    </source>
</evidence>
<comment type="catalytic activity">
    <reaction evidence="4 5">
        <text>a 3'-end 3'-phospho-ribonucleotide-RNA + ATP = a 3'-end 2',3'-cyclophospho-ribonucleotide-RNA + AMP + diphosphate</text>
        <dbReference type="Rhea" id="RHEA:23976"/>
        <dbReference type="Rhea" id="RHEA-COMP:10463"/>
        <dbReference type="Rhea" id="RHEA-COMP:10464"/>
        <dbReference type="ChEBI" id="CHEBI:30616"/>
        <dbReference type="ChEBI" id="CHEBI:33019"/>
        <dbReference type="ChEBI" id="CHEBI:83062"/>
        <dbReference type="ChEBI" id="CHEBI:83064"/>
        <dbReference type="ChEBI" id="CHEBI:456215"/>
        <dbReference type="EC" id="6.5.1.4"/>
    </reaction>
</comment>
<evidence type="ECO:0000256" key="6">
    <source>
        <dbReference type="NCBIfam" id="TIGR03399"/>
    </source>
</evidence>
<feature type="binding site" evidence="5">
    <location>
        <begin position="283"/>
        <end position="287"/>
    </location>
    <ligand>
        <name>ATP</name>
        <dbReference type="ChEBI" id="CHEBI:30616"/>
    </ligand>
</feature>
<dbReference type="HAMAP" id="MF_00200">
    <property type="entry name" value="RTC"/>
    <property type="match status" value="1"/>
</dbReference>
<evidence type="ECO:0000256" key="3">
    <source>
        <dbReference type="ARBA" id="ARBA00022741"/>
    </source>
</evidence>
<dbReference type="SUPFAM" id="SSF52913">
    <property type="entry name" value="RNA 3'-terminal phosphate cyclase, RPTC, insert domain"/>
    <property type="match status" value="1"/>
</dbReference>
<dbReference type="NCBIfam" id="TIGR03399">
    <property type="entry name" value="RNA_3prim_cycl"/>
    <property type="match status" value="1"/>
</dbReference>
<dbReference type="RefSeq" id="WP_064378878.1">
    <property type="nucleotide sequence ID" value="NZ_CP014205.2"/>
</dbReference>
<keyword evidence="5" id="KW-0963">Cytoplasm</keyword>
<comment type="function">
    <text evidence="5">Catalyzes the conversion of 3'-phosphate to a 2',3'-cyclic phosphodiester at the end of RNA. The mechanism of action of the enzyme occurs in 3 steps: (A) adenylation of the enzyme by ATP; (B) transfer of adenylate to an RNA-N3'P to produce RNA-N3'PP5'A; (C) and attack of the adjacent 2'-hydroxyl on the 3'-phosphorus in the diester linkage to produce the cyclic end product. The biological role of this enzyme is unknown but it is likely to function in some aspects of cellular RNA processing.</text>
</comment>
<dbReference type="Proteomes" id="UP000075187">
    <property type="component" value="Chromosome"/>
</dbReference>
<evidence type="ECO:0000256" key="1">
    <source>
        <dbReference type="ARBA" id="ARBA00009206"/>
    </source>
</evidence>
<dbReference type="InterPro" id="IPR017770">
    <property type="entry name" value="RNA3'_term_phos_cyc_type_1"/>
</dbReference>
<name>A0ABM5ZF53_9PSED</name>
<dbReference type="EC" id="6.5.1.4" evidence="5 6"/>
<feature type="domain" description="RNA 3'-terminal phosphate cyclase insert" evidence="8">
    <location>
        <begin position="182"/>
        <end position="274"/>
    </location>
</feature>
<sequence length="343" mass="36582">MKQDVIELDGAIGGGQVLRSALSLSMVTGQAFRIERTRARRSRPGLLRQHLTAVMAAAQVCGAKVQGAELGSQTLSFEPGPIRGGDYRFAIGTAGSCTLVLQTLLPALLLAPQASRVRISGGTHNPLAPPTDFLSRSWLPLLRRMGAEVELTLLRHGFVPAGGGEVDVSVQPSKLSALHLCERGLPLSRQAFALTAGLAPSVGLRELDRVARRLNMASTELNAVILDPACGPGNVLLLEYAFEHVTEVFSAFGQASLRSEKVADAAIDQAADWLHSGAAVGEHLADQLLLPMVLAGGGSFTTPRMTEHLHSNISVIQRFVPIVIQCREEGTDRLKVEVCAREQ</sequence>
<proteinExistence type="inferred from homology"/>
<dbReference type="NCBIfam" id="NF003246">
    <property type="entry name" value="PRK04204.1-2"/>
    <property type="match status" value="1"/>
</dbReference>
<dbReference type="PANTHER" id="PTHR11096:SF0">
    <property type="entry name" value="RNA 3'-TERMINAL PHOSPHATE CYCLASE"/>
    <property type="match status" value="1"/>
</dbReference>
<dbReference type="GO" id="GO:0003963">
    <property type="term" value="F:RNA-3'-phosphate cyclase activity"/>
    <property type="evidence" value="ECO:0007669"/>
    <property type="project" value="UniProtKB-EC"/>
</dbReference>
<dbReference type="Gene3D" id="3.65.10.20">
    <property type="entry name" value="RNA 3'-terminal phosphate cyclase domain"/>
    <property type="match status" value="1"/>
</dbReference>
<dbReference type="InterPro" id="IPR037136">
    <property type="entry name" value="RNA3'_phos_cyclase_dom_sf"/>
</dbReference>
<dbReference type="InterPro" id="IPR036553">
    <property type="entry name" value="RPTC_insert"/>
</dbReference>
<dbReference type="PANTHER" id="PTHR11096">
    <property type="entry name" value="RNA 3' TERMINAL PHOSPHATE CYCLASE"/>
    <property type="match status" value="1"/>
</dbReference>
<dbReference type="PROSITE" id="PS01287">
    <property type="entry name" value="RTC"/>
    <property type="match status" value="1"/>
</dbReference>
<reference evidence="9" key="1">
    <citation type="submission" date="2017-12" db="EMBL/GenBank/DDBJ databases">
        <title>Pseudomonas sp. MS586 complete sequence.</title>
        <authorList>
            <person name="Lu S."/>
            <person name="Deng P."/>
        </authorList>
    </citation>
    <scope>NUCLEOTIDE SEQUENCE</scope>
    <source>
        <strain evidence="9">MS586</strain>
    </source>
</reference>
<comment type="subcellular location">
    <subcellularLocation>
        <location evidence="5">Cytoplasm</location>
    </subcellularLocation>
</comment>
<protein>
    <recommendedName>
        <fullName evidence="5 6">RNA 3'-terminal phosphate cyclase</fullName>
        <shortName evidence="5">RNA cyclase</shortName>
        <shortName evidence="5">RNA-3'-phosphate cyclase</shortName>
        <ecNumber evidence="5 6">6.5.1.4</ecNumber>
    </recommendedName>
</protein>
<keyword evidence="5" id="KW-0067">ATP-binding</keyword>
<gene>
    <name evidence="5" type="primary">rtcA</name>
    <name evidence="9" type="ORF">AWU82_02775</name>
</gene>
<dbReference type="SUPFAM" id="SSF55205">
    <property type="entry name" value="EPT/RTPC-like"/>
    <property type="match status" value="2"/>
</dbReference>
<accession>A0ABM5ZF53</accession>
<comment type="similarity">
    <text evidence="1 5">Belongs to the RNA 3'-terminal cyclase family. Type 1 subfamily.</text>
</comment>
<dbReference type="PIRSF" id="PIRSF005378">
    <property type="entry name" value="RNA3'_term_phos_cycl_euk"/>
    <property type="match status" value="1"/>
</dbReference>
<evidence type="ECO:0000313" key="9">
    <source>
        <dbReference type="EMBL" id="AMQ82243.1"/>
    </source>
</evidence>
<dbReference type="Gene3D" id="3.30.360.20">
    <property type="entry name" value="RNA 3'-terminal phosphate cyclase, insert domain"/>
    <property type="match status" value="1"/>
</dbReference>
<dbReference type="InterPro" id="IPR013791">
    <property type="entry name" value="RNA3'-term_phos_cycl_insert"/>
</dbReference>
<evidence type="ECO:0000259" key="8">
    <source>
        <dbReference type="Pfam" id="PF05189"/>
    </source>
</evidence>
<feature type="domain" description="RNA 3'-terminal phosphate cyclase" evidence="7">
    <location>
        <begin position="13"/>
        <end position="325"/>
    </location>
</feature>
<dbReference type="Pfam" id="PF05189">
    <property type="entry name" value="RTC_insert"/>
    <property type="match status" value="1"/>
</dbReference>
<organism evidence="9 10">
    <name type="scientific">Pseudomonas glycinae</name>
    <dbReference type="NCBI Taxonomy" id="1785145"/>
    <lineage>
        <taxon>Bacteria</taxon>
        <taxon>Pseudomonadati</taxon>
        <taxon>Pseudomonadota</taxon>
        <taxon>Gammaproteobacteria</taxon>
        <taxon>Pseudomonadales</taxon>
        <taxon>Pseudomonadaceae</taxon>
        <taxon>Pseudomonas</taxon>
    </lineage>
</organism>
<dbReference type="InterPro" id="IPR023797">
    <property type="entry name" value="RNA3'_phos_cyclase_dom"/>
</dbReference>
<evidence type="ECO:0000256" key="4">
    <source>
        <dbReference type="ARBA" id="ARBA00024481"/>
    </source>
</evidence>
<evidence type="ECO:0000256" key="2">
    <source>
        <dbReference type="ARBA" id="ARBA00022598"/>
    </source>
</evidence>
<dbReference type="InterPro" id="IPR020719">
    <property type="entry name" value="RNA3'_term_phos_cycl-like_CS"/>
</dbReference>
<evidence type="ECO:0000256" key="5">
    <source>
        <dbReference type="HAMAP-Rule" id="MF_00200"/>
    </source>
</evidence>
<feature type="active site" description="Tele-AMP-histidine intermediate" evidence="5">
    <location>
        <position position="308"/>
    </location>
</feature>
<dbReference type="Pfam" id="PF01137">
    <property type="entry name" value="RTC"/>
    <property type="match status" value="1"/>
</dbReference>